<dbReference type="Gene3D" id="2.60.40.1120">
    <property type="entry name" value="Carboxypeptidase-like, regulatory domain"/>
    <property type="match status" value="1"/>
</dbReference>
<dbReference type="Proteomes" id="UP001319200">
    <property type="component" value="Unassembled WGS sequence"/>
</dbReference>
<name>A0AAP2DU33_9BACT</name>
<proteinExistence type="inferred from homology"/>
<feature type="domain" description="TonB-dependent receptor-like beta-barrel" evidence="17">
    <location>
        <begin position="307"/>
        <end position="756"/>
    </location>
</feature>
<evidence type="ECO:0000256" key="2">
    <source>
        <dbReference type="ARBA" id="ARBA00009810"/>
    </source>
</evidence>
<dbReference type="NCBIfam" id="TIGR01783">
    <property type="entry name" value="TonB-siderophor"/>
    <property type="match status" value="1"/>
</dbReference>
<dbReference type="PROSITE" id="PS01156">
    <property type="entry name" value="TONB_DEPENDENT_REC_2"/>
    <property type="match status" value="1"/>
</dbReference>
<evidence type="ECO:0000256" key="4">
    <source>
        <dbReference type="ARBA" id="ARBA00022452"/>
    </source>
</evidence>
<keyword evidence="6 14" id="KW-0812">Transmembrane</keyword>
<dbReference type="Pfam" id="PF00593">
    <property type="entry name" value="TonB_dep_Rec_b-barrel"/>
    <property type="match status" value="1"/>
</dbReference>
<evidence type="ECO:0000259" key="17">
    <source>
        <dbReference type="Pfam" id="PF00593"/>
    </source>
</evidence>
<keyword evidence="20" id="KW-1185">Reference proteome</keyword>
<feature type="chain" id="PRO_5042870292" evidence="16">
    <location>
        <begin position="19"/>
        <end position="799"/>
    </location>
</feature>
<keyword evidence="9" id="KW-0406">Ion transport</keyword>
<dbReference type="InterPro" id="IPR000531">
    <property type="entry name" value="Beta-barrel_TonB"/>
</dbReference>
<dbReference type="AlphaFoldDB" id="A0AAP2DU33"/>
<gene>
    <name evidence="19" type="ORF">KK083_29055</name>
</gene>
<evidence type="ECO:0000313" key="20">
    <source>
        <dbReference type="Proteomes" id="UP001319200"/>
    </source>
</evidence>
<keyword evidence="7 16" id="KW-0732">Signal</keyword>
<dbReference type="CDD" id="cd01347">
    <property type="entry name" value="ligand_gated_channel"/>
    <property type="match status" value="1"/>
</dbReference>
<dbReference type="InterPro" id="IPR013784">
    <property type="entry name" value="Carb-bd-like_fold"/>
</dbReference>
<evidence type="ECO:0000256" key="6">
    <source>
        <dbReference type="ARBA" id="ARBA00022692"/>
    </source>
</evidence>
<dbReference type="Gene3D" id="2.40.170.20">
    <property type="entry name" value="TonB-dependent receptor, beta-barrel domain"/>
    <property type="match status" value="1"/>
</dbReference>
<feature type="signal peptide" evidence="16">
    <location>
        <begin position="1"/>
        <end position="18"/>
    </location>
</feature>
<evidence type="ECO:0000313" key="19">
    <source>
        <dbReference type="EMBL" id="MBT1700977.1"/>
    </source>
</evidence>
<evidence type="ECO:0000256" key="16">
    <source>
        <dbReference type="SAM" id="SignalP"/>
    </source>
</evidence>
<keyword evidence="11 14" id="KW-0472">Membrane</keyword>
<dbReference type="PANTHER" id="PTHR32552">
    <property type="entry name" value="FERRICHROME IRON RECEPTOR-RELATED"/>
    <property type="match status" value="1"/>
</dbReference>
<evidence type="ECO:0000256" key="7">
    <source>
        <dbReference type="ARBA" id="ARBA00022729"/>
    </source>
</evidence>
<keyword evidence="5" id="KW-0410">Iron transport</keyword>
<comment type="similarity">
    <text evidence="2 14 15">Belongs to the TonB-dependent receptor family.</text>
</comment>
<evidence type="ECO:0000256" key="13">
    <source>
        <dbReference type="ARBA" id="ARBA00023237"/>
    </source>
</evidence>
<organism evidence="19 20">
    <name type="scientific">Chryseosolibacter histidini</name>
    <dbReference type="NCBI Taxonomy" id="2782349"/>
    <lineage>
        <taxon>Bacteria</taxon>
        <taxon>Pseudomonadati</taxon>
        <taxon>Bacteroidota</taxon>
        <taxon>Cytophagia</taxon>
        <taxon>Cytophagales</taxon>
        <taxon>Chryseotaleaceae</taxon>
        <taxon>Chryseosolibacter</taxon>
    </lineage>
</organism>
<evidence type="ECO:0000256" key="11">
    <source>
        <dbReference type="ARBA" id="ARBA00023136"/>
    </source>
</evidence>
<evidence type="ECO:0000256" key="15">
    <source>
        <dbReference type="RuleBase" id="RU003357"/>
    </source>
</evidence>
<dbReference type="InterPro" id="IPR039426">
    <property type="entry name" value="TonB-dep_rcpt-like"/>
</dbReference>
<evidence type="ECO:0000256" key="9">
    <source>
        <dbReference type="ARBA" id="ARBA00023065"/>
    </source>
</evidence>
<keyword evidence="3 14" id="KW-0813">Transport</keyword>
<dbReference type="SUPFAM" id="SSF49452">
    <property type="entry name" value="Starch-binding domain-like"/>
    <property type="match status" value="1"/>
</dbReference>
<reference evidence="19 20" key="1">
    <citation type="submission" date="2021-05" db="EMBL/GenBank/DDBJ databases">
        <title>A Polyphasic approach of four new species of the genus Ohtaekwangia: Ohtaekwangia histidinii sp. nov., Ohtaekwangia cretensis sp. nov., Ohtaekwangia indiensis sp. nov., Ohtaekwangia reichenbachii sp. nov. from diverse environment.</title>
        <authorList>
            <person name="Octaviana S."/>
        </authorList>
    </citation>
    <scope>NUCLEOTIDE SEQUENCE [LARGE SCALE GENOMIC DNA]</scope>
    <source>
        <strain evidence="19 20">PWU4</strain>
    </source>
</reference>
<feature type="domain" description="TonB-dependent receptor plug" evidence="18">
    <location>
        <begin position="132"/>
        <end position="231"/>
    </location>
</feature>
<accession>A0AAP2DU33</accession>
<dbReference type="InterPro" id="IPR010105">
    <property type="entry name" value="TonB_sidphr_rcpt"/>
</dbReference>
<keyword evidence="4 14" id="KW-1134">Transmembrane beta strand</keyword>
<dbReference type="GO" id="GO:0015891">
    <property type="term" value="P:siderophore transport"/>
    <property type="evidence" value="ECO:0007669"/>
    <property type="project" value="InterPro"/>
</dbReference>
<dbReference type="GO" id="GO:0030246">
    <property type="term" value="F:carbohydrate binding"/>
    <property type="evidence" value="ECO:0007669"/>
    <property type="project" value="InterPro"/>
</dbReference>
<dbReference type="SUPFAM" id="SSF56935">
    <property type="entry name" value="Porins"/>
    <property type="match status" value="1"/>
</dbReference>
<keyword evidence="12 19" id="KW-0675">Receptor</keyword>
<sequence length="799" mass="88292">MKYFLLVCLFMSGVSAVAQVGSIRGTVKTSDGAPAEFVSVGLKGTRKGAQSNSKGEFEIRNLQPGAYTVVISNIGLETKEIEAQVNAGEVTTLPLITLQENARELNQIVIQGAGEKYTTDRVSSSLRLASSLLETPQNIQVVTTEMLKDQQVISMSDGLIRNVSGAVRQEHWGDMYANIVARGSQIQAFRNGFNVVNSYWGPLTEDMSFVDHIEFVKGPAGFMLSGGDPSGLYNVVTKKPTGVTKGEASITTGSFGLLRTTLDLDGKLRTDGKLLYRLNLSAQNKDSYRANEYNDRYVVAPVIAYDLDDKTKLTLEYNYQRANMSNVGSFYIFSQQGFAAFPADYTTLPAGTPGTKIDDHSFYVNLQHSLNDDWKITGQVSKFIYQQVGHSMWPSVVNQDGTFVRNIGIWDAYSNMTMAQVFVNGEVQTGAVRHRILSGLDIAGKDYMADWGQSHDLDTPDKPFDPANPDLGMPATGYPKFDRETPLEERAQAAGGLQDQRYTSVYLQDELSFIENRIRFTVAGRYTQLQQSAWGAAPDKAKHFTPRVGLSASLTSQLAAYALYDQAFIPQTGIMANGGKVQPITGNNMELGLKKDWQGGWNTTLSVYRILKNNELVADPTDPTSGRSIEMGRKRAQGVEFDLRGTIVPGLNLVANYAYTDSRVIEVADGVTYPEEGSIVPGFAKHTINAWLNYKFRNGVLKDIGLSAGVTYLGDRATYWEASPDPDKELENYLKVDGGLFWEKEKLKVTLNVFNLLDEYLYSGSYESWMTDADGNPSPMYSYQAEAPRNARFSITYKF</sequence>
<dbReference type="GO" id="GO:0009279">
    <property type="term" value="C:cell outer membrane"/>
    <property type="evidence" value="ECO:0007669"/>
    <property type="project" value="UniProtKB-SubCell"/>
</dbReference>
<comment type="subcellular location">
    <subcellularLocation>
        <location evidence="1 14">Cell outer membrane</location>
        <topology evidence="1 14">Multi-pass membrane protein</topology>
    </subcellularLocation>
</comment>
<evidence type="ECO:0000256" key="5">
    <source>
        <dbReference type="ARBA" id="ARBA00022496"/>
    </source>
</evidence>
<keyword evidence="10 15" id="KW-0798">TonB box</keyword>
<dbReference type="GO" id="GO:0015344">
    <property type="term" value="F:siderophore uptake transmembrane transporter activity"/>
    <property type="evidence" value="ECO:0007669"/>
    <property type="project" value="TreeGrafter"/>
</dbReference>
<dbReference type="InterPro" id="IPR010917">
    <property type="entry name" value="TonB_rcpt_CS"/>
</dbReference>
<evidence type="ECO:0000256" key="14">
    <source>
        <dbReference type="PROSITE-ProRule" id="PRU01360"/>
    </source>
</evidence>
<dbReference type="GO" id="GO:0038023">
    <property type="term" value="F:signaling receptor activity"/>
    <property type="evidence" value="ECO:0007669"/>
    <property type="project" value="InterPro"/>
</dbReference>
<dbReference type="InterPro" id="IPR037066">
    <property type="entry name" value="Plug_dom_sf"/>
</dbReference>
<protein>
    <submittedName>
        <fullName evidence="19">TonB-dependent siderophore receptor</fullName>
    </submittedName>
</protein>
<evidence type="ECO:0000256" key="1">
    <source>
        <dbReference type="ARBA" id="ARBA00004571"/>
    </source>
</evidence>
<evidence type="ECO:0000256" key="10">
    <source>
        <dbReference type="ARBA" id="ARBA00023077"/>
    </source>
</evidence>
<dbReference type="Pfam" id="PF07715">
    <property type="entry name" value="Plug"/>
    <property type="match status" value="1"/>
</dbReference>
<evidence type="ECO:0000256" key="8">
    <source>
        <dbReference type="ARBA" id="ARBA00023004"/>
    </source>
</evidence>
<dbReference type="RefSeq" id="WP_254169665.1">
    <property type="nucleotide sequence ID" value="NZ_JAHESF010000053.1"/>
</dbReference>
<comment type="caution">
    <text evidence="19">The sequence shown here is derived from an EMBL/GenBank/DDBJ whole genome shotgun (WGS) entry which is preliminary data.</text>
</comment>
<dbReference type="EMBL" id="JAHESF010000053">
    <property type="protein sequence ID" value="MBT1700977.1"/>
    <property type="molecule type" value="Genomic_DNA"/>
</dbReference>
<dbReference type="InterPro" id="IPR036942">
    <property type="entry name" value="Beta-barrel_TonB_sf"/>
</dbReference>
<dbReference type="PROSITE" id="PS52016">
    <property type="entry name" value="TONB_DEPENDENT_REC_3"/>
    <property type="match status" value="1"/>
</dbReference>
<dbReference type="InterPro" id="IPR012910">
    <property type="entry name" value="Plug_dom"/>
</dbReference>
<dbReference type="Gene3D" id="2.170.130.10">
    <property type="entry name" value="TonB-dependent receptor, plug domain"/>
    <property type="match status" value="1"/>
</dbReference>
<evidence type="ECO:0000256" key="12">
    <source>
        <dbReference type="ARBA" id="ARBA00023170"/>
    </source>
</evidence>
<keyword evidence="13 14" id="KW-0998">Cell outer membrane</keyword>
<dbReference type="Pfam" id="PF13715">
    <property type="entry name" value="CarbopepD_reg_2"/>
    <property type="match status" value="1"/>
</dbReference>
<evidence type="ECO:0000256" key="3">
    <source>
        <dbReference type="ARBA" id="ARBA00022448"/>
    </source>
</evidence>
<dbReference type="PANTHER" id="PTHR32552:SF68">
    <property type="entry name" value="FERRICHROME OUTER MEMBRANE TRANSPORTER_PHAGE RECEPTOR"/>
    <property type="match status" value="1"/>
</dbReference>
<keyword evidence="8" id="KW-0408">Iron</keyword>
<evidence type="ECO:0000259" key="18">
    <source>
        <dbReference type="Pfam" id="PF07715"/>
    </source>
</evidence>